<evidence type="ECO:0000313" key="2">
    <source>
        <dbReference type="EMBL" id="KAK6984588.1"/>
    </source>
</evidence>
<organism evidence="2 3">
    <name type="scientific">Favolaschia claudopus</name>
    <dbReference type="NCBI Taxonomy" id="2862362"/>
    <lineage>
        <taxon>Eukaryota</taxon>
        <taxon>Fungi</taxon>
        <taxon>Dikarya</taxon>
        <taxon>Basidiomycota</taxon>
        <taxon>Agaricomycotina</taxon>
        <taxon>Agaricomycetes</taxon>
        <taxon>Agaricomycetidae</taxon>
        <taxon>Agaricales</taxon>
        <taxon>Marasmiineae</taxon>
        <taxon>Mycenaceae</taxon>
        <taxon>Favolaschia</taxon>
    </lineage>
</organism>
<feature type="compositionally biased region" description="Polar residues" evidence="1">
    <location>
        <begin position="133"/>
        <end position="147"/>
    </location>
</feature>
<evidence type="ECO:0000313" key="3">
    <source>
        <dbReference type="Proteomes" id="UP001362999"/>
    </source>
</evidence>
<accession>A0AAV9ZK36</accession>
<keyword evidence="3" id="KW-1185">Reference proteome</keyword>
<proteinExistence type="predicted"/>
<protein>
    <submittedName>
        <fullName evidence="2">Uncharacterized protein</fullName>
    </submittedName>
</protein>
<reference evidence="2 3" key="1">
    <citation type="journal article" date="2024" name="J Genomics">
        <title>Draft genome sequencing and assembly of Favolaschia claudopus CIRM-BRFM 2984 isolated from oak limbs.</title>
        <authorList>
            <person name="Navarro D."/>
            <person name="Drula E."/>
            <person name="Chaduli D."/>
            <person name="Cazenave R."/>
            <person name="Ahrendt S."/>
            <person name="Wang J."/>
            <person name="Lipzen A."/>
            <person name="Daum C."/>
            <person name="Barry K."/>
            <person name="Grigoriev I.V."/>
            <person name="Favel A."/>
            <person name="Rosso M.N."/>
            <person name="Martin F."/>
        </authorList>
    </citation>
    <scope>NUCLEOTIDE SEQUENCE [LARGE SCALE GENOMIC DNA]</scope>
    <source>
        <strain evidence="2 3">CIRM-BRFM 2984</strain>
    </source>
</reference>
<sequence length="225" mass="25522">MFALSEGEMLKCQAIRIDLSASAVHLNLKRQSYSVQYSNRQSLGPHNRIPQPTDRGTASHDPPYPPDDMIHAGARKLTATCNSKDSSPGTWTRKKRWIWQSERKGHTHMGPTCQLGSGTYRNPTAAEWGSEPQDLSQRGPQALTRNEQQQRHRRAVLLRHHASDNSDDASTLVLTFRAARHRAHLPRMPRGSKFSPHYILASQGEHLEQSSHLMLARRGFLRRQL</sequence>
<dbReference type="EMBL" id="JAWWNJ010000136">
    <property type="protein sequence ID" value="KAK6984588.1"/>
    <property type="molecule type" value="Genomic_DNA"/>
</dbReference>
<comment type="caution">
    <text evidence="2">The sequence shown here is derived from an EMBL/GenBank/DDBJ whole genome shotgun (WGS) entry which is preliminary data.</text>
</comment>
<feature type="region of interest" description="Disordered" evidence="1">
    <location>
        <begin position="123"/>
        <end position="148"/>
    </location>
</feature>
<name>A0AAV9ZK36_9AGAR</name>
<feature type="region of interest" description="Disordered" evidence="1">
    <location>
        <begin position="37"/>
        <end position="71"/>
    </location>
</feature>
<dbReference type="Proteomes" id="UP001362999">
    <property type="component" value="Unassembled WGS sequence"/>
</dbReference>
<evidence type="ECO:0000256" key="1">
    <source>
        <dbReference type="SAM" id="MobiDB-lite"/>
    </source>
</evidence>
<dbReference type="AlphaFoldDB" id="A0AAV9ZK36"/>
<gene>
    <name evidence="2" type="ORF">R3P38DRAFT_3375043</name>
</gene>